<evidence type="ECO:0000256" key="5">
    <source>
        <dbReference type="ARBA" id="ARBA00022989"/>
    </source>
</evidence>
<evidence type="ECO:0000313" key="8">
    <source>
        <dbReference type="EMBL" id="MCY0387286.1"/>
    </source>
</evidence>
<name>A0ABT3ZL95_9BURK</name>
<reference evidence="8" key="1">
    <citation type="submission" date="2022-11" db="EMBL/GenBank/DDBJ databases">
        <title>Robbsia betulipollinis sp. nov., isolated from pollen of birch (Betula pendula).</title>
        <authorList>
            <person name="Shi H."/>
            <person name="Ambika Manirajan B."/>
            <person name="Ratering S."/>
            <person name="Geissler-Plaum R."/>
            <person name="Schnell S."/>
        </authorList>
    </citation>
    <scope>NUCLEOTIDE SEQUENCE</scope>
    <source>
        <strain evidence="8">Bb-Pol-6</strain>
    </source>
</reference>
<dbReference type="InterPro" id="IPR005838">
    <property type="entry name" value="T3SS_IM_P"/>
</dbReference>
<dbReference type="NCBIfam" id="NF009438">
    <property type="entry name" value="PRK12797.1"/>
    <property type="match status" value="1"/>
</dbReference>
<dbReference type="PANTHER" id="PTHR30587">
    <property type="entry name" value="FLAGELLAR BIOSYNTHETIC PROTEIN FLIP"/>
    <property type="match status" value="1"/>
</dbReference>
<dbReference type="RefSeq" id="WP_267847040.1">
    <property type="nucleotide sequence ID" value="NZ_JAPMXC010000001.1"/>
</dbReference>
<dbReference type="PANTHER" id="PTHR30587:SF2">
    <property type="entry name" value="SURFACE PRESENTATION OF ANTIGENS PROTEIN SPAP"/>
    <property type="match status" value="1"/>
</dbReference>
<dbReference type="PRINTS" id="PR01302">
    <property type="entry name" value="TYPE3IMPPROT"/>
</dbReference>
<organism evidence="8 9">
    <name type="scientific">Robbsia betulipollinis</name>
    <dbReference type="NCBI Taxonomy" id="2981849"/>
    <lineage>
        <taxon>Bacteria</taxon>
        <taxon>Pseudomonadati</taxon>
        <taxon>Pseudomonadota</taxon>
        <taxon>Betaproteobacteria</taxon>
        <taxon>Burkholderiales</taxon>
        <taxon>Burkholderiaceae</taxon>
        <taxon>Robbsia</taxon>
    </lineage>
</organism>
<evidence type="ECO:0000256" key="6">
    <source>
        <dbReference type="ARBA" id="ARBA00023136"/>
    </source>
</evidence>
<evidence type="ECO:0000256" key="3">
    <source>
        <dbReference type="ARBA" id="ARBA00022475"/>
    </source>
</evidence>
<accession>A0ABT3ZL95</accession>
<sequence length="251" mass="26623">MTHFDPVTLALVLAMLALLPTVAVVTTSFLKISIVMSLVRNALGVQQAPPNIALYGMALILTAYIMAPVGLRAYDGMMAVSAASPAGVSGASPAGVSGASPAGVSRYPDVAGAANAASPLRIDALFQGLKAGIEPLKDFMLRNSRPEQRVFFANTARRIWGAQLAAGIDERTLLVLVPAFVLSEMNAAFQIGFLLYLPFVLIDLIVSNVLLAMGMMMVSPVTISLPLKLFLFVMVDGWTRLIQGLVLSYIQ</sequence>
<dbReference type="Proteomes" id="UP001082899">
    <property type="component" value="Unassembled WGS sequence"/>
</dbReference>
<keyword evidence="3" id="KW-1003">Cell membrane</keyword>
<comment type="subcellular location">
    <subcellularLocation>
        <location evidence="1">Cell membrane</location>
        <topology evidence="1">Multi-pass membrane protein</topology>
    </subcellularLocation>
</comment>
<comment type="caution">
    <text evidence="8">The sequence shown here is derived from an EMBL/GenBank/DDBJ whole genome shotgun (WGS) entry which is preliminary data.</text>
</comment>
<evidence type="ECO:0000256" key="4">
    <source>
        <dbReference type="ARBA" id="ARBA00022692"/>
    </source>
</evidence>
<comment type="similarity">
    <text evidence="2">Belongs to the FliP/MopC/SpaP family.</text>
</comment>
<feature type="transmembrane region" description="Helical" evidence="7">
    <location>
        <begin position="52"/>
        <end position="71"/>
    </location>
</feature>
<evidence type="ECO:0000313" key="9">
    <source>
        <dbReference type="Proteomes" id="UP001082899"/>
    </source>
</evidence>
<dbReference type="PROSITE" id="PS01061">
    <property type="entry name" value="FLIP_2"/>
    <property type="match status" value="1"/>
</dbReference>
<dbReference type="EMBL" id="JAPMXC010000001">
    <property type="protein sequence ID" value="MCY0387286.1"/>
    <property type="molecule type" value="Genomic_DNA"/>
</dbReference>
<keyword evidence="4 7" id="KW-0812">Transmembrane</keyword>
<proteinExistence type="inferred from homology"/>
<gene>
    <name evidence="8" type="ORF">OVY01_08570</name>
</gene>
<keyword evidence="9" id="KW-1185">Reference proteome</keyword>
<evidence type="ECO:0000256" key="7">
    <source>
        <dbReference type="SAM" id="Phobius"/>
    </source>
</evidence>
<dbReference type="Pfam" id="PF00813">
    <property type="entry name" value="FliP"/>
    <property type="match status" value="2"/>
</dbReference>
<evidence type="ECO:0000256" key="1">
    <source>
        <dbReference type="ARBA" id="ARBA00004651"/>
    </source>
</evidence>
<evidence type="ECO:0000256" key="2">
    <source>
        <dbReference type="ARBA" id="ARBA00006257"/>
    </source>
</evidence>
<keyword evidence="5 7" id="KW-1133">Transmembrane helix</keyword>
<keyword evidence="6 7" id="KW-0472">Membrane</keyword>
<protein>
    <submittedName>
        <fullName evidence="8">EscR/YscR/HrcR family type III secretion system export apparatus protein</fullName>
    </submittedName>
</protein>